<keyword evidence="3 5" id="KW-1133">Transmembrane helix</keyword>
<accession>A0A7R8X8X0</accession>
<feature type="transmembrane region" description="Helical" evidence="5">
    <location>
        <begin position="562"/>
        <end position="584"/>
    </location>
</feature>
<feature type="transmembrane region" description="Helical" evidence="5">
    <location>
        <begin position="145"/>
        <end position="167"/>
    </location>
</feature>
<feature type="transmembrane region" description="Helical" evidence="5">
    <location>
        <begin position="911"/>
        <end position="929"/>
    </location>
</feature>
<evidence type="ECO:0000256" key="3">
    <source>
        <dbReference type="ARBA" id="ARBA00022989"/>
    </source>
</evidence>
<gene>
    <name evidence="7" type="ORF">DSTB1V02_LOCUS1821</name>
</gene>
<feature type="transmembrane region" description="Helical" evidence="5">
    <location>
        <begin position="837"/>
        <end position="857"/>
    </location>
</feature>
<feature type="transmembrane region" description="Helical" evidence="5">
    <location>
        <begin position="225"/>
        <end position="247"/>
    </location>
</feature>
<feature type="domain" description="SLC26A/SulP transporter" evidence="6">
    <location>
        <begin position="371"/>
        <end position="461"/>
    </location>
</feature>
<feature type="transmembrane region" description="Helical" evidence="5">
    <location>
        <begin position="596"/>
        <end position="620"/>
    </location>
</feature>
<feature type="transmembrane region" description="Helical" evidence="5">
    <location>
        <begin position="640"/>
        <end position="657"/>
    </location>
</feature>
<feature type="transmembrane region" description="Helical" evidence="5">
    <location>
        <begin position="364"/>
        <end position="384"/>
    </location>
</feature>
<feature type="transmembrane region" description="Helical" evidence="5">
    <location>
        <begin position="976"/>
        <end position="995"/>
    </location>
</feature>
<comment type="subcellular location">
    <subcellularLocation>
        <location evidence="1">Membrane</location>
        <topology evidence="1">Multi-pass membrane protein</topology>
    </subcellularLocation>
</comment>
<feature type="transmembrane region" description="Helical" evidence="5">
    <location>
        <begin position="117"/>
        <end position="133"/>
    </location>
</feature>
<feature type="transmembrane region" description="Helical" evidence="5">
    <location>
        <begin position="1113"/>
        <end position="1131"/>
    </location>
</feature>
<dbReference type="PANTHER" id="PTHR11814">
    <property type="entry name" value="SULFATE TRANSPORTER"/>
    <property type="match status" value="1"/>
</dbReference>
<dbReference type="Pfam" id="PF00916">
    <property type="entry name" value="Sulfate_transp"/>
    <property type="match status" value="5"/>
</dbReference>
<feature type="transmembrane region" description="Helical" evidence="5">
    <location>
        <begin position="753"/>
        <end position="771"/>
    </location>
</feature>
<dbReference type="Proteomes" id="UP000677054">
    <property type="component" value="Unassembled WGS sequence"/>
</dbReference>
<feature type="transmembrane region" description="Helical" evidence="5">
    <location>
        <begin position="718"/>
        <end position="741"/>
    </location>
</feature>
<dbReference type="EMBL" id="CAJPEV010000185">
    <property type="protein sequence ID" value="CAG0881971.1"/>
    <property type="molecule type" value="Genomic_DNA"/>
</dbReference>
<dbReference type="GO" id="GO:0008271">
    <property type="term" value="F:secondary active sulfate transmembrane transporter activity"/>
    <property type="evidence" value="ECO:0007669"/>
    <property type="project" value="InterPro"/>
</dbReference>
<dbReference type="GO" id="GO:0016020">
    <property type="term" value="C:membrane"/>
    <property type="evidence" value="ECO:0007669"/>
    <property type="project" value="UniProtKB-SubCell"/>
</dbReference>
<evidence type="ECO:0000313" key="8">
    <source>
        <dbReference type="Proteomes" id="UP000677054"/>
    </source>
</evidence>
<dbReference type="PROSITE" id="PS01130">
    <property type="entry name" value="SLC26A"/>
    <property type="match status" value="4"/>
</dbReference>
<feature type="transmembrane region" description="Helical" evidence="5">
    <location>
        <begin position="1178"/>
        <end position="1200"/>
    </location>
</feature>
<feature type="transmembrane region" description="Helical" evidence="5">
    <location>
        <begin position="60"/>
        <end position="80"/>
    </location>
</feature>
<feature type="domain" description="SLC26A/SulP transporter" evidence="6">
    <location>
        <begin position="717"/>
        <end position="809"/>
    </location>
</feature>
<feature type="transmembrane region" description="Helical" evidence="5">
    <location>
        <begin position="476"/>
        <end position="497"/>
    </location>
</feature>
<feature type="transmembrane region" description="Helical" evidence="5">
    <location>
        <begin position="1016"/>
        <end position="1039"/>
    </location>
</feature>
<reference evidence="7" key="1">
    <citation type="submission" date="2020-11" db="EMBL/GenBank/DDBJ databases">
        <authorList>
            <person name="Tran Van P."/>
        </authorList>
    </citation>
    <scope>NUCLEOTIDE SEQUENCE</scope>
</reference>
<evidence type="ECO:0000256" key="2">
    <source>
        <dbReference type="ARBA" id="ARBA00022692"/>
    </source>
</evidence>
<dbReference type="InterPro" id="IPR011547">
    <property type="entry name" value="SLC26A/SulP_dom"/>
</dbReference>
<name>A0A7R8X8X0_9CRUS</name>
<feature type="domain" description="SLC26A/SulP transporter" evidence="6">
    <location>
        <begin position="842"/>
        <end position="1212"/>
    </location>
</feature>
<feature type="domain" description="SLC26A/SulP transporter" evidence="6">
    <location>
        <begin position="65"/>
        <end position="198"/>
    </location>
</feature>
<dbReference type="EMBL" id="LR899702">
    <property type="protein sequence ID" value="CAD7241843.1"/>
    <property type="molecule type" value="Genomic_DNA"/>
</dbReference>
<feature type="transmembrane region" description="Helical" evidence="5">
    <location>
        <begin position="1220"/>
        <end position="1241"/>
    </location>
</feature>
<feature type="transmembrane region" description="Helical" evidence="5">
    <location>
        <begin position="887"/>
        <end position="905"/>
    </location>
</feature>
<dbReference type="OrthoDB" id="288203at2759"/>
<evidence type="ECO:0000259" key="6">
    <source>
        <dbReference type="Pfam" id="PF00916"/>
    </source>
</evidence>
<feature type="transmembrane region" description="Helical" evidence="5">
    <location>
        <begin position="534"/>
        <end position="550"/>
    </location>
</feature>
<protein>
    <recommendedName>
        <fullName evidence="6">SLC26A/SulP transporter domain-containing protein</fullName>
    </recommendedName>
</protein>
<feature type="transmembrane region" description="Helical" evidence="5">
    <location>
        <begin position="1079"/>
        <end position="1101"/>
    </location>
</feature>
<feature type="transmembrane region" description="Helical" evidence="5">
    <location>
        <begin position="1151"/>
        <end position="1171"/>
    </location>
</feature>
<evidence type="ECO:0000256" key="4">
    <source>
        <dbReference type="ARBA" id="ARBA00023136"/>
    </source>
</evidence>
<evidence type="ECO:0000313" key="7">
    <source>
        <dbReference type="EMBL" id="CAD7241843.1"/>
    </source>
</evidence>
<feature type="transmembrane region" description="Helical" evidence="5">
    <location>
        <begin position="863"/>
        <end position="880"/>
    </location>
</feature>
<keyword evidence="8" id="KW-1185">Reference proteome</keyword>
<dbReference type="InterPro" id="IPR001902">
    <property type="entry name" value="SLC26A/SulP_fam"/>
</dbReference>
<sequence length="1419" mass="154763">MRKLHCESSAKVLDRDVSGSTLVEDYSLETRPCIPCPPSRRGIQKAIHKKIPITKWLPRYNLTCLVSDLIAGLTVGLTILPQGLAYAAIANLPVQYGLYSGFMGCFVYLFVGSVKDVTVGPTAVVCVVLGQFVNHDALGDRFVEYAVFLCFLTGVVEVLLGITRLGFLMNFISTPVMSGFTSAAAIVISVTQITELFGNVVPGIPPATIPPFVTGGNFLEKVSELGPAIIIVPVVGILESIAISKAFGDRLQPGDLRSGSLQLGRVLLFLRSYQWIVVQNCSECRVRREDSGRGNSYWVLGAAGIGDAHALLLLHPQGLPGGRDHLHGHLHVRVRGIFEDLESQPLRGTRKAIQRKLPITLPRYNLQCLVCDLIAGLAVGLTLLPQSLADAAIANLPVQYGLYSGFMGWIVYLFVGSVKDVTVGPTTVIRVVLRHFVNADEFGDEFVEYAVLLCFLTGIVEKAIQRKIPITKWLPRYNLAHLVCDLIAGLTVGLTILPQGLAYAAIANLPVQYGLYSGFMGCFVYLFVGSVKDVTVGPTAVVCVVLGQFVNSNTFGDHFVEYAVFLCFLTGVVEVLLGITRLGILINFISTPVMSGFTSAAAIVISVTQIADIFGLSSVVHAHDFIKVLKDVAYHFSETHMWDFLTAFVSICLLLFLRKAKTWDWSKVISHKGMLLVVSKTVWFICTARNALVMVLGAVVAYFVNGNDPTKPLSLTEIFALGLCNLAGSFFSSVPTSGSLCRTVVNAASGVKTPAGGIVTGSLVLLALSVLTPHFFYIPKACLAAVIISSVIFMFEYKEFLKIWTVNPVPALQAVVGRGRRSRGKSPLRNGFHDTTLNIWCLTVGLTLLPQSLAYAAIANLPVQYGLYSGFMGCFVYLFVGSVKDVTVGPTSVICVVMGHFVNFETFGDQFVEYAVLLCFLTGVVEVLLGITRLAAAIAISSTQITGLFGLSSLIHSHNLMKVVREVAYHFNETNMWDLLTAFVSICLLLFLRKARTWDLSKVIRNKAILSVASKAVWFICTARNALVMLLGAVVAYFVNGDDPKTPLSLTGNVVPGVPPVALPPFLTDTNFLEKVSELGPAIVIVPLVGILESIAVSKAFARGRAIDFNQEVFALGLCNLAGSFFSSIPVSGSMCRTVVNAASGVKTPAGGIVTGSLVLLALAILTPYFFYIPKACLSAVIICAVIFMFEYKEFLKIWTVNRLELIPWLATFCPSLLLGLPYGIVVGMGVDLVLLLFKVARQKVVVQKRQLEGHDYLVIKPKGLTMFPASEHVRNALIKQSGKNLDIPVIIDCEKITSIDFTSCKVRWDYARKCNGRTRELPYRYQMIEATLSDLAERGQELVFVHADDSVRKVLKAKLRSNFRSFKTYSDWVEATYTPKLTSLRKKPMRSISRVISVHGEAVVEPMDCNTFFHKDNA</sequence>
<dbReference type="InterPro" id="IPR018045">
    <property type="entry name" value="S04_transporter_CS"/>
</dbReference>
<feature type="transmembrane region" description="Helical" evidence="5">
    <location>
        <begin position="396"/>
        <end position="415"/>
    </location>
</feature>
<proteinExistence type="predicted"/>
<dbReference type="CDD" id="cd07042">
    <property type="entry name" value="STAS_SulP_like_sulfate_transporter"/>
    <property type="match status" value="1"/>
</dbReference>
<keyword evidence="2 5" id="KW-0812">Transmembrane</keyword>
<feature type="transmembrane region" description="Helical" evidence="5">
    <location>
        <begin position="503"/>
        <end position="527"/>
    </location>
</feature>
<feature type="transmembrane region" description="Helical" evidence="5">
    <location>
        <begin position="777"/>
        <end position="795"/>
    </location>
</feature>
<feature type="domain" description="SLC26A/SulP transporter" evidence="6">
    <location>
        <begin position="484"/>
        <end position="699"/>
    </location>
</feature>
<evidence type="ECO:0000256" key="1">
    <source>
        <dbReference type="ARBA" id="ARBA00004141"/>
    </source>
</evidence>
<keyword evidence="4 5" id="KW-0472">Membrane</keyword>
<feature type="transmembrane region" description="Helical" evidence="5">
    <location>
        <begin position="936"/>
        <end position="956"/>
    </location>
</feature>
<organism evidence="7">
    <name type="scientific">Darwinula stevensoni</name>
    <dbReference type="NCBI Taxonomy" id="69355"/>
    <lineage>
        <taxon>Eukaryota</taxon>
        <taxon>Metazoa</taxon>
        <taxon>Ecdysozoa</taxon>
        <taxon>Arthropoda</taxon>
        <taxon>Crustacea</taxon>
        <taxon>Oligostraca</taxon>
        <taxon>Ostracoda</taxon>
        <taxon>Podocopa</taxon>
        <taxon>Podocopida</taxon>
        <taxon>Darwinulocopina</taxon>
        <taxon>Darwinuloidea</taxon>
        <taxon>Darwinulidae</taxon>
        <taxon>Darwinula</taxon>
    </lineage>
</organism>
<feature type="transmembrane region" description="Helical" evidence="5">
    <location>
        <begin position="682"/>
        <end position="703"/>
    </location>
</feature>
<evidence type="ECO:0000256" key="5">
    <source>
        <dbReference type="SAM" id="Phobius"/>
    </source>
</evidence>